<dbReference type="EMBL" id="HBUE01279141">
    <property type="protein sequence ID" value="CAG6568129.1"/>
    <property type="molecule type" value="Transcribed_RNA"/>
</dbReference>
<name>A0A8D8GR26_CULPI</name>
<sequence>MTWRRWRKEATWVTCSSARWTPFWTPLLPPSPSTTSLLDHRCNPDGVDLGCHAHPLPASVVPWSPASVESSAKFFQCCERAPVSRTTQIKHFICGTLKKLRCFTQLRPG</sequence>
<protein>
    <submittedName>
        <fullName evidence="1">(northern house mosquito) hypothetical protein</fullName>
    </submittedName>
</protein>
<evidence type="ECO:0000313" key="1">
    <source>
        <dbReference type="EMBL" id="CAG6516630.1"/>
    </source>
</evidence>
<accession>A0A8D8GR26</accession>
<organism evidence="1">
    <name type="scientific">Culex pipiens</name>
    <name type="common">House mosquito</name>
    <dbReference type="NCBI Taxonomy" id="7175"/>
    <lineage>
        <taxon>Eukaryota</taxon>
        <taxon>Metazoa</taxon>
        <taxon>Ecdysozoa</taxon>
        <taxon>Arthropoda</taxon>
        <taxon>Hexapoda</taxon>
        <taxon>Insecta</taxon>
        <taxon>Pterygota</taxon>
        <taxon>Neoptera</taxon>
        <taxon>Endopterygota</taxon>
        <taxon>Diptera</taxon>
        <taxon>Nematocera</taxon>
        <taxon>Culicoidea</taxon>
        <taxon>Culicidae</taxon>
        <taxon>Culicinae</taxon>
        <taxon>Culicini</taxon>
        <taxon>Culex</taxon>
        <taxon>Culex</taxon>
    </lineage>
</organism>
<dbReference type="EMBL" id="HBUE01173670">
    <property type="protein sequence ID" value="CAG6516630.1"/>
    <property type="molecule type" value="Transcribed_RNA"/>
</dbReference>
<dbReference type="EMBL" id="HBUE01060500">
    <property type="protein sequence ID" value="CAG6468391.1"/>
    <property type="molecule type" value="Transcribed_RNA"/>
</dbReference>
<dbReference type="AlphaFoldDB" id="A0A8D8GR26"/>
<reference evidence="1" key="1">
    <citation type="submission" date="2021-05" db="EMBL/GenBank/DDBJ databases">
        <authorList>
            <person name="Alioto T."/>
            <person name="Alioto T."/>
            <person name="Gomez Garrido J."/>
        </authorList>
    </citation>
    <scope>NUCLEOTIDE SEQUENCE</scope>
</reference>
<proteinExistence type="predicted"/>